<dbReference type="InterPro" id="IPR036866">
    <property type="entry name" value="RibonucZ/Hydroxyglut_hydro"/>
</dbReference>
<keyword evidence="3" id="KW-1185">Reference proteome</keyword>
<dbReference type="Pfam" id="PF00753">
    <property type="entry name" value="Lactamase_B"/>
    <property type="match status" value="1"/>
</dbReference>
<evidence type="ECO:0000259" key="1">
    <source>
        <dbReference type="SMART" id="SM00849"/>
    </source>
</evidence>
<dbReference type="Gene3D" id="3.60.15.10">
    <property type="entry name" value="Ribonuclease Z/Hydroxyacylglutathione hydrolase-like"/>
    <property type="match status" value="1"/>
</dbReference>
<protein>
    <submittedName>
        <fullName evidence="2">2,4-dienoyl-CoA reductase (NADPH2)</fullName>
    </submittedName>
</protein>
<dbReference type="RefSeq" id="WP_145020311.1">
    <property type="nucleotide sequence ID" value="NZ_VLLN01000006.1"/>
</dbReference>
<feature type="domain" description="Metallo-beta-lactamase" evidence="1">
    <location>
        <begin position="14"/>
        <end position="219"/>
    </location>
</feature>
<reference evidence="2 3" key="1">
    <citation type="submission" date="2019-07" db="EMBL/GenBank/DDBJ databases">
        <title>Genomic Encyclopedia of Archaeal and Bacterial Type Strains, Phase II (KMG-II): from individual species to whole genera.</title>
        <authorList>
            <person name="Goeker M."/>
        </authorList>
    </citation>
    <scope>NUCLEOTIDE SEQUENCE [LARGE SCALE GENOMIC DNA]</scope>
    <source>
        <strain evidence="2 3">ATCC BAA-1139</strain>
    </source>
</reference>
<sequence>MRQHTVQTPYVVGEAHFYSMETGEGLVLFDTGPPTPEGESCLTAAVDLKRLHSLFVTHGHIDHYGLADFVMKNSAVRVYIGRRDSVKFSRYRERRAHGAEIIKQLGFGDGFVQQLRDTFRQAEPSPALLAQCRIVEESPELAGMGIDWLACPGHSQSDMVYLVGDYAVTGDLLLNNIFQAPLLDVDLETFTGRFRNYDAYCRSLLNLVKLRGRRIMPGHRQTVPGVDEAILFYVATLLERAGQLRSLRHLPIESILDRLFQGRLTDAFSIYLKASEIVFMLDFLENPALLKESLEQCGLFERVEEAYTAVAG</sequence>
<dbReference type="OrthoDB" id="9802248at2"/>
<dbReference type="SMART" id="SM00849">
    <property type="entry name" value="Lactamase_B"/>
    <property type="match status" value="1"/>
</dbReference>
<evidence type="ECO:0000313" key="3">
    <source>
        <dbReference type="Proteomes" id="UP000319449"/>
    </source>
</evidence>
<comment type="caution">
    <text evidence="2">The sequence shown here is derived from an EMBL/GenBank/DDBJ whole genome shotgun (WGS) entry which is preliminary data.</text>
</comment>
<organism evidence="2 3">
    <name type="scientific">Geobacter argillaceus</name>
    <dbReference type="NCBI Taxonomy" id="345631"/>
    <lineage>
        <taxon>Bacteria</taxon>
        <taxon>Pseudomonadati</taxon>
        <taxon>Thermodesulfobacteriota</taxon>
        <taxon>Desulfuromonadia</taxon>
        <taxon>Geobacterales</taxon>
        <taxon>Geobacteraceae</taxon>
        <taxon>Geobacter</taxon>
    </lineage>
</organism>
<name>A0A562VQ37_9BACT</name>
<dbReference type="InterPro" id="IPR001279">
    <property type="entry name" value="Metallo-B-lactamas"/>
</dbReference>
<dbReference type="Proteomes" id="UP000319449">
    <property type="component" value="Unassembled WGS sequence"/>
</dbReference>
<dbReference type="InterPro" id="IPR050662">
    <property type="entry name" value="Sec-metab_biosynth-thioest"/>
</dbReference>
<proteinExistence type="predicted"/>
<dbReference type="EMBL" id="VLLN01000006">
    <property type="protein sequence ID" value="TWJ19854.1"/>
    <property type="molecule type" value="Genomic_DNA"/>
</dbReference>
<gene>
    <name evidence="2" type="ORF">JN12_01344</name>
</gene>
<dbReference type="PANTHER" id="PTHR23131">
    <property type="entry name" value="ENDORIBONUCLEASE LACTB2"/>
    <property type="match status" value="1"/>
</dbReference>
<accession>A0A562VQ37</accession>
<dbReference type="SUPFAM" id="SSF56281">
    <property type="entry name" value="Metallo-hydrolase/oxidoreductase"/>
    <property type="match status" value="1"/>
</dbReference>
<evidence type="ECO:0000313" key="2">
    <source>
        <dbReference type="EMBL" id="TWJ19854.1"/>
    </source>
</evidence>
<dbReference type="AlphaFoldDB" id="A0A562VQ37"/>